<sequence>MFKYQNQKTKKPDSIVTTLLAVLQAALVLIGIIGISVKFFDEQNGLLRQWFDYAISAKLSNLVVIGILIVAGVYLFNWWVKGSDQKHSAVGNILMYGMMAVGAYVLFNFLSN</sequence>
<organism evidence="2 3">
    <name type="scientific">Novimethylophilus kurashikiensis</name>
    <dbReference type="NCBI Taxonomy" id="1825523"/>
    <lineage>
        <taxon>Bacteria</taxon>
        <taxon>Pseudomonadati</taxon>
        <taxon>Pseudomonadota</taxon>
        <taxon>Betaproteobacteria</taxon>
        <taxon>Nitrosomonadales</taxon>
        <taxon>Methylophilaceae</taxon>
        <taxon>Novimethylophilus</taxon>
    </lineage>
</organism>
<evidence type="ECO:0000313" key="3">
    <source>
        <dbReference type="Proteomes" id="UP000245081"/>
    </source>
</evidence>
<accession>A0A2R5FIN9</accession>
<evidence type="ECO:0000313" key="2">
    <source>
        <dbReference type="EMBL" id="GBG15744.1"/>
    </source>
</evidence>
<protein>
    <submittedName>
        <fullName evidence="2">Uncharacterized protein</fullName>
    </submittedName>
</protein>
<dbReference type="AlphaFoldDB" id="A0A2R5FIN9"/>
<feature type="transmembrane region" description="Helical" evidence="1">
    <location>
        <begin position="92"/>
        <end position="110"/>
    </location>
</feature>
<comment type="caution">
    <text evidence="2">The sequence shown here is derived from an EMBL/GenBank/DDBJ whole genome shotgun (WGS) entry which is preliminary data.</text>
</comment>
<feature type="transmembrane region" description="Helical" evidence="1">
    <location>
        <begin position="60"/>
        <end position="80"/>
    </location>
</feature>
<keyword evidence="1" id="KW-1133">Transmembrane helix</keyword>
<proteinExistence type="predicted"/>
<gene>
    <name evidence="2" type="ORF">NMK_3355</name>
</gene>
<keyword evidence="3" id="KW-1185">Reference proteome</keyword>
<keyword evidence="1" id="KW-0472">Membrane</keyword>
<feature type="transmembrane region" description="Helical" evidence="1">
    <location>
        <begin position="20"/>
        <end position="40"/>
    </location>
</feature>
<dbReference type="EMBL" id="BDOQ01000020">
    <property type="protein sequence ID" value="GBG15744.1"/>
    <property type="molecule type" value="Genomic_DNA"/>
</dbReference>
<name>A0A2R5FIN9_9PROT</name>
<evidence type="ECO:0000256" key="1">
    <source>
        <dbReference type="SAM" id="Phobius"/>
    </source>
</evidence>
<keyword evidence="1" id="KW-0812">Transmembrane</keyword>
<dbReference type="RefSeq" id="WP_109016897.1">
    <property type="nucleotide sequence ID" value="NZ_BDOQ01000020.1"/>
</dbReference>
<reference evidence="2 3" key="1">
    <citation type="journal article" date="2018" name="Environ. Microbiol.">
        <title>Isolation and genomic characterization of Novimethylophilus kurashikiensis gen. nov. sp. nov., a new lanthanide-dependent methylotrophic species of Methylophilaceae.</title>
        <authorList>
            <person name="Lv H."/>
            <person name="Sahin N."/>
            <person name="Tani A."/>
        </authorList>
    </citation>
    <scope>NUCLEOTIDE SEQUENCE [LARGE SCALE GENOMIC DNA]</scope>
    <source>
        <strain evidence="2 3">La2-4</strain>
    </source>
</reference>
<dbReference type="Proteomes" id="UP000245081">
    <property type="component" value="Unassembled WGS sequence"/>
</dbReference>